<dbReference type="AlphaFoldDB" id="A0AAD9UWL7"/>
<comment type="caution">
    <text evidence="1">The sequence shown here is derived from an EMBL/GenBank/DDBJ whole genome shotgun (WGS) entry which is preliminary data.</text>
</comment>
<sequence length="80" mass="8753">MTSIFLFENKLSHIQRGMFQGIGSSLSSLNLAYNSLSSAPDLTGLNSSPYILLEHNQITDVRPLGKSGNMEFLGLYGFVI</sequence>
<proteinExistence type="predicted"/>
<dbReference type="InterPro" id="IPR032675">
    <property type="entry name" value="LRR_dom_sf"/>
</dbReference>
<dbReference type="PROSITE" id="PS51450">
    <property type="entry name" value="LRR"/>
    <property type="match status" value="1"/>
</dbReference>
<dbReference type="InterPro" id="IPR001611">
    <property type="entry name" value="Leu-rich_rpt"/>
</dbReference>
<evidence type="ECO:0000313" key="1">
    <source>
        <dbReference type="EMBL" id="KAK2552631.1"/>
    </source>
</evidence>
<dbReference type="EMBL" id="JARQWQ010000085">
    <property type="protein sequence ID" value="KAK2552631.1"/>
    <property type="molecule type" value="Genomic_DNA"/>
</dbReference>
<dbReference type="Gene3D" id="3.80.10.10">
    <property type="entry name" value="Ribonuclease Inhibitor"/>
    <property type="match status" value="1"/>
</dbReference>
<gene>
    <name evidence="1" type="ORF">P5673_026293</name>
</gene>
<dbReference type="Proteomes" id="UP001249851">
    <property type="component" value="Unassembled WGS sequence"/>
</dbReference>
<keyword evidence="2" id="KW-1185">Reference proteome</keyword>
<protein>
    <submittedName>
        <fullName evidence="1">Uncharacterized protein</fullName>
    </submittedName>
</protein>
<dbReference type="SUPFAM" id="SSF52058">
    <property type="entry name" value="L domain-like"/>
    <property type="match status" value="1"/>
</dbReference>
<name>A0AAD9UWL7_ACRCE</name>
<organism evidence="1 2">
    <name type="scientific">Acropora cervicornis</name>
    <name type="common">Staghorn coral</name>
    <dbReference type="NCBI Taxonomy" id="6130"/>
    <lineage>
        <taxon>Eukaryota</taxon>
        <taxon>Metazoa</taxon>
        <taxon>Cnidaria</taxon>
        <taxon>Anthozoa</taxon>
        <taxon>Hexacorallia</taxon>
        <taxon>Scleractinia</taxon>
        <taxon>Astrocoeniina</taxon>
        <taxon>Acroporidae</taxon>
        <taxon>Acropora</taxon>
    </lineage>
</organism>
<accession>A0AAD9UWL7</accession>
<reference evidence="1" key="1">
    <citation type="journal article" date="2023" name="G3 (Bethesda)">
        <title>Whole genome assembly and annotation of the endangered Caribbean coral Acropora cervicornis.</title>
        <authorList>
            <person name="Selwyn J.D."/>
            <person name="Vollmer S.V."/>
        </authorList>
    </citation>
    <scope>NUCLEOTIDE SEQUENCE</scope>
    <source>
        <strain evidence="1">K2</strain>
    </source>
</reference>
<evidence type="ECO:0000313" key="2">
    <source>
        <dbReference type="Proteomes" id="UP001249851"/>
    </source>
</evidence>
<reference evidence="1" key="2">
    <citation type="journal article" date="2023" name="Science">
        <title>Genomic signatures of disease resistance in endangered staghorn corals.</title>
        <authorList>
            <person name="Vollmer S.V."/>
            <person name="Selwyn J.D."/>
            <person name="Despard B.A."/>
            <person name="Roesel C.L."/>
        </authorList>
    </citation>
    <scope>NUCLEOTIDE SEQUENCE</scope>
    <source>
        <strain evidence="1">K2</strain>
    </source>
</reference>
<dbReference type="Pfam" id="PF13855">
    <property type="entry name" value="LRR_8"/>
    <property type="match status" value="1"/>
</dbReference>